<evidence type="ECO:0000256" key="4">
    <source>
        <dbReference type="ARBA" id="ARBA00022840"/>
    </source>
</evidence>
<protein>
    <submittedName>
        <fullName evidence="6">ABC transporter, ATP-binding protein</fullName>
    </submittedName>
</protein>
<dbReference type="RefSeq" id="WP_006061109.1">
    <property type="nucleotide sequence ID" value="NZ_GG657562.1"/>
</dbReference>
<dbReference type="Pfam" id="PF00005">
    <property type="entry name" value="ABC_tran"/>
    <property type="match status" value="1"/>
</dbReference>
<comment type="similarity">
    <text evidence="1">Belongs to the ABC transporter superfamily.</text>
</comment>
<dbReference type="SMART" id="SM00382">
    <property type="entry name" value="AAA"/>
    <property type="match status" value="1"/>
</dbReference>
<dbReference type="OrthoDB" id="9804819at2"/>
<dbReference type="AlphaFoldDB" id="B9YDP9"/>
<evidence type="ECO:0000313" key="7">
    <source>
        <dbReference type="Proteomes" id="UP000005950"/>
    </source>
</evidence>
<dbReference type="Gene3D" id="3.40.50.300">
    <property type="entry name" value="P-loop containing nucleotide triphosphate hydrolases"/>
    <property type="match status" value="1"/>
</dbReference>
<dbReference type="InterPro" id="IPR027417">
    <property type="entry name" value="P-loop_NTPase"/>
</dbReference>
<name>B9YDP9_9FIRM</name>
<accession>B9YDP9</accession>
<keyword evidence="3" id="KW-0547">Nucleotide-binding</keyword>
<dbReference type="GO" id="GO:0016887">
    <property type="term" value="F:ATP hydrolysis activity"/>
    <property type="evidence" value="ECO:0007669"/>
    <property type="project" value="InterPro"/>
</dbReference>
<dbReference type="PROSITE" id="PS00211">
    <property type="entry name" value="ABC_TRANSPORTER_1"/>
    <property type="match status" value="1"/>
</dbReference>
<dbReference type="PANTHER" id="PTHR43335">
    <property type="entry name" value="ABC TRANSPORTER, ATP-BINDING PROTEIN"/>
    <property type="match status" value="1"/>
</dbReference>
<keyword evidence="2" id="KW-0813">Transport</keyword>
<dbReference type="InterPro" id="IPR017871">
    <property type="entry name" value="ABC_transporter-like_CS"/>
</dbReference>
<dbReference type="PANTHER" id="PTHR43335:SF8">
    <property type="entry name" value="ABC TRANSPORTER, ATP-BINDING PROTEIN"/>
    <property type="match status" value="1"/>
</dbReference>
<dbReference type="GO" id="GO:0005524">
    <property type="term" value="F:ATP binding"/>
    <property type="evidence" value="ECO:0007669"/>
    <property type="project" value="UniProtKB-KW"/>
</dbReference>
<evidence type="ECO:0000256" key="2">
    <source>
        <dbReference type="ARBA" id="ARBA00022448"/>
    </source>
</evidence>
<evidence type="ECO:0000313" key="6">
    <source>
        <dbReference type="EMBL" id="EEF65893.1"/>
    </source>
</evidence>
<dbReference type="EMBL" id="ACCF01000249">
    <property type="protein sequence ID" value="EEF65893.1"/>
    <property type="molecule type" value="Genomic_DNA"/>
</dbReference>
<dbReference type="HOGENOM" id="CLU_000604_1_2_9"/>
<dbReference type="Proteomes" id="UP000005950">
    <property type="component" value="Unassembled WGS sequence"/>
</dbReference>
<dbReference type="SUPFAM" id="SSF52540">
    <property type="entry name" value="P-loop containing nucleoside triphosphate hydrolases"/>
    <property type="match status" value="1"/>
</dbReference>
<organism evidence="6 7">
    <name type="scientific">Holdemania filiformis DSM 12042</name>
    <dbReference type="NCBI Taxonomy" id="545696"/>
    <lineage>
        <taxon>Bacteria</taxon>
        <taxon>Bacillati</taxon>
        <taxon>Bacillota</taxon>
        <taxon>Erysipelotrichia</taxon>
        <taxon>Erysipelotrichales</taxon>
        <taxon>Erysipelotrichaceae</taxon>
        <taxon>Holdemania</taxon>
    </lineage>
</organism>
<evidence type="ECO:0000256" key="1">
    <source>
        <dbReference type="ARBA" id="ARBA00005417"/>
    </source>
</evidence>
<dbReference type="eggNOG" id="COG1131">
    <property type="taxonomic scope" value="Bacteria"/>
</dbReference>
<reference evidence="6 7" key="2">
    <citation type="submission" date="2009-02" db="EMBL/GenBank/DDBJ databases">
        <title>Draft genome sequence of Holdemania filiformis DSM 12042.</title>
        <authorList>
            <person name="Sudarsanam P."/>
            <person name="Ley R."/>
            <person name="Guruge J."/>
            <person name="Turnbaugh P.J."/>
            <person name="Mahowald M."/>
            <person name="Liep D."/>
            <person name="Gordon J."/>
        </authorList>
    </citation>
    <scope>NUCLEOTIDE SEQUENCE [LARGE SCALE GENOMIC DNA]</scope>
    <source>
        <strain evidence="6 7">DSM 12042</strain>
    </source>
</reference>
<feature type="domain" description="ABC transporter" evidence="5">
    <location>
        <begin position="5"/>
        <end position="234"/>
    </location>
</feature>
<dbReference type="InterPro" id="IPR003439">
    <property type="entry name" value="ABC_transporter-like_ATP-bd"/>
</dbReference>
<evidence type="ECO:0000256" key="3">
    <source>
        <dbReference type="ARBA" id="ARBA00022741"/>
    </source>
</evidence>
<reference evidence="6 7" key="1">
    <citation type="submission" date="2008-12" db="EMBL/GenBank/DDBJ databases">
        <authorList>
            <person name="Fulton L."/>
            <person name="Clifton S."/>
            <person name="Fulton B."/>
            <person name="Xu J."/>
            <person name="Minx P."/>
            <person name="Pepin K.H."/>
            <person name="Johnson M."/>
            <person name="Bhonagiri V."/>
            <person name="Nash W.E."/>
            <person name="Mardis E.R."/>
            <person name="Wilson R.K."/>
        </authorList>
    </citation>
    <scope>NUCLEOTIDE SEQUENCE [LARGE SCALE GENOMIC DNA]</scope>
    <source>
        <strain evidence="6 7">DSM 12042</strain>
    </source>
</reference>
<keyword evidence="4 6" id="KW-0067">ATP-binding</keyword>
<dbReference type="STRING" id="545696.HOLDEFILI_03972"/>
<gene>
    <name evidence="6" type="ORF">HOLDEFILI_03972</name>
</gene>
<sequence length="304" mass="33509">MEMMLTVQDLTKRYHDFKALDHFSMNVEKGAIYGFVGRNGAGKTTLIRTICGLQAPSQGTYTLLGRKHNDPKIAKSRRKMGAVIETPSLYRELNARENLEVQLRMLGLAESAEIDRLLALVGLSEAGRKKVKDFSLGMRQRLAMAVALAGDPDFLVLDEPVNGLDPQGIIEVRELILKLNQKHQVTVMISSHNLDELARLATVYGFIDHGRMVKEIAADELEKTCRKCVELSVGSPEAAVETLESTGADYRVTAADTVEVYGEIGLSDLLLKLAKNGCAVLSMKARDESLESYYLSLVGGRDHE</sequence>
<dbReference type="InterPro" id="IPR003593">
    <property type="entry name" value="AAA+_ATPase"/>
</dbReference>
<evidence type="ECO:0000259" key="5">
    <source>
        <dbReference type="PROSITE" id="PS50893"/>
    </source>
</evidence>
<dbReference type="PROSITE" id="PS50893">
    <property type="entry name" value="ABC_TRANSPORTER_2"/>
    <property type="match status" value="1"/>
</dbReference>
<comment type="caution">
    <text evidence="6">The sequence shown here is derived from an EMBL/GenBank/DDBJ whole genome shotgun (WGS) entry which is preliminary data.</text>
</comment>
<proteinExistence type="inferred from homology"/>